<dbReference type="AlphaFoldDB" id="V4B1Z8"/>
<evidence type="ECO:0000313" key="3">
    <source>
        <dbReference type="EMBL" id="ESP01466.1"/>
    </source>
</evidence>
<dbReference type="HOGENOM" id="CLU_790590_0_0_1"/>
<gene>
    <name evidence="3" type="ORF">LOTGIDRAFT_230724</name>
</gene>
<feature type="region of interest" description="Disordered" evidence="1">
    <location>
        <begin position="130"/>
        <end position="324"/>
    </location>
</feature>
<dbReference type="OrthoDB" id="6146242at2759"/>
<keyword evidence="4" id="KW-1185">Reference proteome</keyword>
<feature type="transmembrane region" description="Helical" evidence="2">
    <location>
        <begin position="79"/>
        <end position="98"/>
    </location>
</feature>
<dbReference type="OMA" id="NDQFLGP"/>
<proteinExistence type="predicted"/>
<sequence length="351" mass="41429">MKEKTLDKDTIVAYHSFVQQRIRSDLNGLGIGHAWLPCRLAILFAILSAASLITGLLIIVLRHRHVYLIDWWAQFTGPAFIIAFLILASIATYLLVIAKRRSNLYRRELFFRPIGDFGVAVVHKSNLQFEQEQKPELKSGTTPHRGVMPNSAAYSERRQREGHENRAYREDRDRRRDDRDRRERRPDGERRHRDDRERRPDERERRPRDDRDRRPDDRERRPRDDRERRPRDGRRERDPKEEERRRDARKELEAMGEMDPREREYRERKDREKRERERSEGRHSKPEGPQGQSSPRTDAPSQEGRRAGRGAPKLPADASGFVPPDRIVLDADFGQSAGYMETSSRASESDL</sequence>
<organism evidence="3 4">
    <name type="scientific">Lottia gigantea</name>
    <name type="common">Giant owl limpet</name>
    <dbReference type="NCBI Taxonomy" id="225164"/>
    <lineage>
        <taxon>Eukaryota</taxon>
        <taxon>Metazoa</taxon>
        <taxon>Spiralia</taxon>
        <taxon>Lophotrochozoa</taxon>
        <taxon>Mollusca</taxon>
        <taxon>Gastropoda</taxon>
        <taxon>Patellogastropoda</taxon>
        <taxon>Lottioidea</taxon>
        <taxon>Lottiidae</taxon>
        <taxon>Lottia</taxon>
    </lineage>
</organism>
<accession>V4B1Z8</accession>
<dbReference type="EMBL" id="KB200521">
    <property type="protein sequence ID" value="ESP01466.1"/>
    <property type="molecule type" value="Genomic_DNA"/>
</dbReference>
<keyword evidence="2" id="KW-0812">Transmembrane</keyword>
<protein>
    <submittedName>
        <fullName evidence="3">Uncharacterized protein</fullName>
    </submittedName>
</protein>
<reference evidence="3 4" key="1">
    <citation type="journal article" date="2013" name="Nature">
        <title>Insights into bilaterian evolution from three spiralian genomes.</title>
        <authorList>
            <person name="Simakov O."/>
            <person name="Marletaz F."/>
            <person name="Cho S.J."/>
            <person name="Edsinger-Gonzales E."/>
            <person name="Havlak P."/>
            <person name="Hellsten U."/>
            <person name="Kuo D.H."/>
            <person name="Larsson T."/>
            <person name="Lv J."/>
            <person name="Arendt D."/>
            <person name="Savage R."/>
            <person name="Osoegawa K."/>
            <person name="de Jong P."/>
            <person name="Grimwood J."/>
            <person name="Chapman J.A."/>
            <person name="Shapiro H."/>
            <person name="Aerts A."/>
            <person name="Otillar R.P."/>
            <person name="Terry A.Y."/>
            <person name="Boore J.L."/>
            <person name="Grigoriev I.V."/>
            <person name="Lindberg D.R."/>
            <person name="Seaver E.C."/>
            <person name="Weisblat D.A."/>
            <person name="Putnam N.H."/>
            <person name="Rokhsar D.S."/>
        </authorList>
    </citation>
    <scope>NUCLEOTIDE SEQUENCE [LARGE SCALE GENOMIC DNA]</scope>
</reference>
<dbReference type="GeneID" id="20248387"/>
<dbReference type="CTD" id="20248387"/>
<dbReference type="STRING" id="225164.V4B1Z8"/>
<evidence type="ECO:0000256" key="1">
    <source>
        <dbReference type="SAM" id="MobiDB-lite"/>
    </source>
</evidence>
<keyword evidence="2" id="KW-1133">Transmembrane helix</keyword>
<evidence type="ECO:0000313" key="4">
    <source>
        <dbReference type="Proteomes" id="UP000030746"/>
    </source>
</evidence>
<dbReference type="Proteomes" id="UP000030746">
    <property type="component" value="Unassembled WGS sequence"/>
</dbReference>
<feature type="compositionally biased region" description="Polar residues" evidence="1">
    <location>
        <begin position="290"/>
        <end position="300"/>
    </location>
</feature>
<feature type="compositionally biased region" description="Basic and acidic residues" evidence="1">
    <location>
        <begin position="155"/>
        <end position="286"/>
    </location>
</feature>
<feature type="transmembrane region" description="Helical" evidence="2">
    <location>
        <begin position="40"/>
        <end position="59"/>
    </location>
</feature>
<dbReference type="KEGG" id="lgi:LOTGIDRAFT_230724"/>
<dbReference type="RefSeq" id="XP_009048100.1">
    <property type="nucleotide sequence ID" value="XM_009049852.1"/>
</dbReference>
<name>V4B1Z8_LOTGI</name>
<keyword evidence="2" id="KW-0472">Membrane</keyword>
<evidence type="ECO:0000256" key="2">
    <source>
        <dbReference type="SAM" id="Phobius"/>
    </source>
</evidence>